<gene>
    <name evidence="3" type="ORF">BINO364_LOCUS1865</name>
</gene>
<name>A0A8J9Y4V9_9NEOP</name>
<organism evidence="3 4">
    <name type="scientific">Brenthis ino</name>
    <name type="common">lesser marbled fritillary</name>
    <dbReference type="NCBI Taxonomy" id="405034"/>
    <lineage>
        <taxon>Eukaryota</taxon>
        <taxon>Metazoa</taxon>
        <taxon>Ecdysozoa</taxon>
        <taxon>Arthropoda</taxon>
        <taxon>Hexapoda</taxon>
        <taxon>Insecta</taxon>
        <taxon>Pterygota</taxon>
        <taxon>Neoptera</taxon>
        <taxon>Endopterygota</taxon>
        <taxon>Lepidoptera</taxon>
        <taxon>Glossata</taxon>
        <taxon>Ditrysia</taxon>
        <taxon>Papilionoidea</taxon>
        <taxon>Nymphalidae</taxon>
        <taxon>Heliconiinae</taxon>
        <taxon>Argynnini</taxon>
        <taxon>Brenthis</taxon>
    </lineage>
</organism>
<dbReference type="Proteomes" id="UP000838878">
    <property type="component" value="Chromosome 10"/>
</dbReference>
<feature type="non-terminal residue" evidence="3">
    <location>
        <position position="241"/>
    </location>
</feature>
<evidence type="ECO:0000256" key="1">
    <source>
        <dbReference type="SAM" id="Coils"/>
    </source>
</evidence>
<keyword evidence="4" id="KW-1185">Reference proteome</keyword>
<evidence type="ECO:0000313" key="3">
    <source>
        <dbReference type="EMBL" id="CAH0714851.1"/>
    </source>
</evidence>
<dbReference type="AlphaFoldDB" id="A0A8J9Y4V9"/>
<accession>A0A8J9Y4V9</accession>
<feature type="compositionally biased region" description="Polar residues" evidence="2">
    <location>
        <begin position="1"/>
        <end position="12"/>
    </location>
</feature>
<protein>
    <submittedName>
        <fullName evidence="3">Uncharacterized protein</fullName>
    </submittedName>
</protein>
<feature type="region of interest" description="Disordered" evidence="2">
    <location>
        <begin position="1"/>
        <end position="28"/>
    </location>
</feature>
<proteinExistence type="predicted"/>
<sequence length="241" mass="27091">MSKNSGKSSNVRKSGGTKPNPPEPDMDTLMDEAKNLVKAAKQQMDLSGNLKTTIKETVLKTIYRLYDIVDLLNESRLQVKNNLEIVIQRRKAEKDPDIVTILEAIRDQNAIAQTTLQTIMLLANGMDESPKIEEVNEKLGKITEEIKRQSDIGEKTQQEIQEFKEDIKTIKEIQMKPNTIEIESPIPKTYAEVVTEKPRTTHCLLVGESGTPLPDPAWRTVNTTNTASDVNAQDIVKIPRK</sequence>
<feature type="coiled-coil region" evidence="1">
    <location>
        <begin position="132"/>
        <end position="173"/>
    </location>
</feature>
<dbReference type="EMBL" id="OV170230">
    <property type="protein sequence ID" value="CAH0714851.1"/>
    <property type="molecule type" value="Genomic_DNA"/>
</dbReference>
<reference evidence="3" key="1">
    <citation type="submission" date="2021-12" db="EMBL/GenBank/DDBJ databases">
        <authorList>
            <person name="Martin H S."/>
        </authorList>
    </citation>
    <scope>NUCLEOTIDE SEQUENCE</scope>
</reference>
<keyword evidence="1" id="KW-0175">Coiled coil</keyword>
<evidence type="ECO:0000313" key="4">
    <source>
        <dbReference type="Proteomes" id="UP000838878"/>
    </source>
</evidence>
<dbReference type="OrthoDB" id="10022108at2759"/>
<evidence type="ECO:0000256" key="2">
    <source>
        <dbReference type="SAM" id="MobiDB-lite"/>
    </source>
</evidence>